<dbReference type="InterPro" id="IPR034829">
    <property type="entry name" value="DnaD-like_sf"/>
</dbReference>
<dbReference type="InterPro" id="IPR036388">
    <property type="entry name" value="WH-like_DNA-bd_sf"/>
</dbReference>
<proteinExistence type="inferred from homology"/>
<evidence type="ECO:0000256" key="1">
    <source>
        <dbReference type="ARBA" id="ARBA00093462"/>
    </source>
</evidence>
<organism evidence="3 4">
    <name type="scientific">Dubosiella newyorkensis</name>
    <dbReference type="NCBI Taxonomy" id="1862672"/>
    <lineage>
        <taxon>Bacteria</taxon>
        <taxon>Bacillati</taxon>
        <taxon>Bacillota</taxon>
        <taxon>Erysipelotrichia</taxon>
        <taxon>Erysipelotrichales</taxon>
        <taxon>Erysipelotrichaceae</taxon>
        <taxon>Dubosiella</taxon>
    </lineage>
</organism>
<dbReference type="EMBL" id="MPKA01000047">
    <property type="protein sequence ID" value="OLU47508.1"/>
    <property type="molecule type" value="Genomic_DNA"/>
</dbReference>
<keyword evidence="4" id="KW-1185">Reference proteome</keyword>
<sequence length="180" mass="20365">MAKKDPWNEPWFNQVAWLFAHLEDLHLDAREALIALLILDANAHNLPISPEVFAAKAKISEEEVDTIFNILSSRGYLKIDVVQGKVCFLMDGLMKNANPSGVSLSKSIISDFEEEFGRDLSVFEMQKILDLCETFGERQVVCALNEAVVYDKKSLNYIENVLVSWRNKGLSTEELESGKR</sequence>
<dbReference type="OrthoDB" id="9770238at2"/>
<dbReference type="RefSeq" id="WP_076340789.1">
    <property type="nucleotide sequence ID" value="NZ_CAJTMI010000010.1"/>
</dbReference>
<dbReference type="STRING" id="1862672.BO225_02910"/>
<dbReference type="SUPFAM" id="SSF158499">
    <property type="entry name" value="DnaD domain-like"/>
    <property type="match status" value="1"/>
</dbReference>
<dbReference type="Pfam" id="PF07261">
    <property type="entry name" value="DnaB_2"/>
    <property type="match status" value="1"/>
</dbReference>
<evidence type="ECO:0000259" key="2">
    <source>
        <dbReference type="Pfam" id="PF07261"/>
    </source>
</evidence>
<name>A0A1U7NPF1_9FIRM</name>
<dbReference type="NCBIfam" id="TIGR01446">
    <property type="entry name" value="DnaD_dom"/>
    <property type="match status" value="1"/>
</dbReference>
<dbReference type="PANTHER" id="PTHR37293:SF5">
    <property type="entry name" value="DNA REPLICATION PROTEIN"/>
    <property type="match status" value="1"/>
</dbReference>
<gene>
    <name evidence="3" type="ORF">BO225_02910</name>
</gene>
<dbReference type="PANTHER" id="PTHR37293">
    <property type="entry name" value="PHAGE REPLICATION PROTEIN-RELATED"/>
    <property type="match status" value="1"/>
</dbReference>
<dbReference type="InterPro" id="IPR006343">
    <property type="entry name" value="DnaB/C_C"/>
</dbReference>
<comment type="similarity">
    <text evidence="1">Belongs to the DnaB/DnaD family.</text>
</comment>
<dbReference type="Gene3D" id="1.10.10.10">
    <property type="entry name" value="Winged helix-like DNA-binding domain superfamily/Winged helix DNA-binding domain"/>
    <property type="match status" value="1"/>
</dbReference>
<feature type="domain" description="DnaB/C C-terminal" evidence="2">
    <location>
        <begin position="110"/>
        <end position="174"/>
    </location>
</feature>
<dbReference type="AlphaFoldDB" id="A0A1U7NPF1"/>
<dbReference type="GeneID" id="78274898"/>
<evidence type="ECO:0000313" key="4">
    <source>
        <dbReference type="Proteomes" id="UP000186705"/>
    </source>
</evidence>
<comment type="caution">
    <text evidence="3">The sequence shown here is derived from an EMBL/GenBank/DDBJ whole genome shotgun (WGS) entry which is preliminary data.</text>
</comment>
<dbReference type="InterPro" id="IPR053162">
    <property type="entry name" value="DnaD"/>
</dbReference>
<dbReference type="Gene3D" id="1.10.10.630">
    <property type="entry name" value="DnaD domain-like"/>
    <property type="match status" value="1"/>
</dbReference>
<protein>
    <recommendedName>
        <fullName evidence="2">DnaB/C C-terminal domain-containing protein</fullName>
    </recommendedName>
</protein>
<reference evidence="3 4" key="1">
    <citation type="submission" date="2016-11" db="EMBL/GenBank/DDBJ databases">
        <title>Description of two novel members of the family Erysipelotrichaceae: Ileibacterium lipovorans gen. nov., sp. nov. and Dubosiella newyorkensis, gen. nov., sp. nov.</title>
        <authorList>
            <person name="Cox L.M."/>
            <person name="Sohn J."/>
            <person name="Tyrrell K.L."/>
            <person name="Citron D.M."/>
            <person name="Lawson P.A."/>
            <person name="Patel N.B."/>
            <person name="Iizumi T."/>
            <person name="Perez-Perez G.I."/>
            <person name="Goldstein E.J."/>
            <person name="Blaser M.J."/>
        </authorList>
    </citation>
    <scope>NUCLEOTIDE SEQUENCE [LARGE SCALE GENOMIC DNA]</scope>
    <source>
        <strain evidence="3 4">NYU-BL-A4</strain>
    </source>
</reference>
<dbReference type="Proteomes" id="UP000186705">
    <property type="component" value="Unassembled WGS sequence"/>
</dbReference>
<evidence type="ECO:0000313" key="3">
    <source>
        <dbReference type="EMBL" id="OLU47508.1"/>
    </source>
</evidence>
<accession>A0A1U7NPF1</accession>